<evidence type="ECO:0000313" key="3">
    <source>
        <dbReference type="Proteomes" id="UP000006911"/>
    </source>
</evidence>
<proteinExistence type="predicted"/>
<dbReference type="EMBL" id="FN430064">
    <property type="protein sequence ID" value="CAZ81266.1"/>
    <property type="molecule type" value="Genomic_DNA"/>
</dbReference>
<dbReference type="KEGG" id="tml:GSTUM_00005049001"/>
<sequence>MDIILTTMMTMMDIYSKIIANFSSQPKEPIKLYLPTHEMCWKIPYQRKAHLANEIDQILKGIQQTHATVKRKRAYMASTTTFGIGMPSPGGWVLVDLRDSSLVHKTYLESLIYPGGEYVVLCMGSTEIPRQLVMPYRAGERGQIEDEDEDGVYVDAEGGEDIGQPA</sequence>
<evidence type="ECO:0000256" key="1">
    <source>
        <dbReference type="SAM" id="MobiDB-lite"/>
    </source>
</evidence>
<dbReference type="RefSeq" id="XP_002837075.1">
    <property type="nucleotide sequence ID" value="XM_002837029.1"/>
</dbReference>
<organism evidence="2 3">
    <name type="scientific">Tuber melanosporum (strain Mel28)</name>
    <name type="common">Perigord black truffle</name>
    <dbReference type="NCBI Taxonomy" id="656061"/>
    <lineage>
        <taxon>Eukaryota</taxon>
        <taxon>Fungi</taxon>
        <taxon>Dikarya</taxon>
        <taxon>Ascomycota</taxon>
        <taxon>Pezizomycotina</taxon>
        <taxon>Pezizomycetes</taxon>
        <taxon>Pezizales</taxon>
        <taxon>Tuberaceae</taxon>
        <taxon>Tuber</taxon>
    </lineage>
</organism>
<dbReference type="AlphaFoldDB" id="D5G9S3"/>
<reference evidence="2 3" key="1">
    <citation type="journal article" date="2010" name="Nature">
        <title>Perigord black truffle genome uncovers evolutionary origins and mechanisms of symbiosis.</title>
        <authorList>
            <person name="Martin F."/>
            <person name="Kohler A."/>
            <person name="Murat C."/>
            <person name="Balestrini R."/>
            <person name="Coutinho P.M."/>
            <person name="Jaillon O."/>
            <person name="Montanini B."/>
            <person name="Morin E."/>
            <person name="Noel B."/>
            <person name="Percudani R."/>
            <person name="Porcel B."/>
            <person name="Rubini A."/>
            <person name="Amicucci A."/>
            <person name="Amselem J."/>
            <person name="Anthouard V."/>
            <person name="Arcioni S."/>
            <person name="Artiguenave F."/>
            <person name="Aury J.M."/>
            <person name="Ballario P."/>
            <person name="Bolchi A."/>
            <person name="Brenna A."/>
            <person name="Brun A."/>
            <person name="Buee M."/>
            <person name="Cantarel B."/>
            <person name="Chevalier G."/>
            <person name="Couloux A."/>
            <person name="Da Silva C."/>
            <person name="Denoeud F."/>
            <person name="Duplessis S."/>
            <person name="Ghignone S."/>
            <person name="Hilselberger B."/>
            <person name="Iotti M."/>
            <person name="Marcais B."/>
            <person name="Mello A."/>
            <person name="Miranda M."/>
            <person name="Pacioni G."/>
            <person name="Quesneville H."/>
            <person name="Riccioni C."/>
            <person name="Ruotolo R."/>
            <person name="Splivallo R."/>
            <person name="Stocchi V."/>
            <person name="Tisserant E."/>
            <person name="Viscomi A.R."/>
            <person name="Zambonelli A."/>
            <person name="Zampieri E."/>
            <person name="Henrissat B."/>
            <person name="Lebrun M.H."/>
            <person name="Paolocci F."/>
            <person name="Bonfante P."/>
            <person name="Ottonello S."/>
            <person name="Wincker P."/>
        </authorList>
    </citation>
    <scope>NUCLEOTIDE SEQUENCE [LARGE SCALE GENOMIC DNA]</scope>
    <source>
        <strain evidence="2 3">Mel28</strain>
    </source>
</reference>
<evidence type="ECO:0000313" key="2">
    <source>
        <dbReference type="EMBL" id="CAZ81266.1"/>
    </source>
</evidence>
<gene>
    <name evidence="2" type="ORF">GSTUM_00005049001</name>
</gene>
<feature type="region of interest" description="Disordered" evidence="1">
    <location>
        <begin position="144"/>
        <end position="166"/>
    </location>
</feature>
<name>D5G9S3_TUBMM</name>
<dbReference type="InParanoid" id="D5G9S3"/>
<dbReference type="Proteomes" id="UP000006911">
    <property type="component" value="Unassembled WGS sequence"/>
</dbReference>
<protein>
    <submittedName>
        <fullName evidence="2">(Perigord truffle) hypothetical protein</fullName>
    </submittedName>
</protein>
<accession>D5G9S3</accession>
<dbReference type="HOGENOM" id="CLU_1603953_0_0_1"/>
<dbReference type="GeneID" id="9188509"/>
<keyword evidence="3" id="KW-1185">Reference proteome</keyword>
<feature type="compositionally biased region" description="Acidic residues" evidence="1">
    <location>
        <begin position="145"/>
        <end position="160"/>
    </location>
</feature>